<dbReference type="Pfam" id="PF05047">
    <property type="entry name" value="L51_S25_CI-B8"/>
    <property type="match status" value="1"/>
</dbReference>
<dbReference type="InterPro" id="IPR007741">
    <property type="entry name" value="Ribosomal_mL43/mS25/NADH_DH"/>
</dbReference>
<reference evidence="12" key="1">
    <citation type="journal article" date="2018" name="Nat. Microbiol.">
        <title>Leveraging single-cell genomics to expand the fungal tree of life.</title>
        <authorList>
            <person name="Ahrendt S.R."/>
            <person name="Quandt C.A."/>
            <person name="Ciobanu D."/>
            <person name="Clum A."/>
            <person name="Salamov A."/>
            <person name="Andreopoulos B."/>
            <person name="Cheng J.F."/>
            <person name="Woyke T."/>
            <person name="Pelin A."/>
            <person name="Henrissat B."/>
            <person name="Reynolds N.K."/>
            <person name="Benny G.L."/>
            <person name="Smith M.E."/>
            <person name="James T.Y."/>
            <person name="Grigoriev I.V."/>
        </authorList>
    </citation>
    <scope>NUCLEOTIDE SEQUENCE [LARGE SCALE GENOMIC DNA]</scope>
    <source>
        <strain evidence="12">RSA 468</strain>
    </source>
</reference>
<dbReference type="OrthoDB" id="10250268at2759"/>
<protein>
    <submittedName>
        <fullName evidence="11">NADH dehydrogenase</fullName>
    </submittedName>
</protein>
<keyword evidence="8" id="KW-0496">Mitochondrion</keyword>
<evidence type="ECO:0000259" key="10">
    <source>
        <dbReference type="SMART" id="SM00916"/>
    </source>
</evidence>
<keyword evidence="7" id="KW-0249">Electron transport</keyword>
<evidence type="ECO:0000256" key="5">
    <source>
        <dbReference type="ARBA" id="ARBA00022660"/>
    </source>
</evidence>
<dbReference type="Proteomes" id="UP000268162">
    <property type="component" value="Unassembled WGS sequence"/>
</dbReference>
<evidence type="ECO:0000256" key="2">
    <source>
        <dbReference type="ARBA" id="ARBA00004443"/>
    </source>
</evidence>
<dbReference type="Gene3D" id="3.40.30.10">
    <property type="entry name" value="Glutaredoxin"/>
    <property type="match status" value="1"/>
</dbReference>
<evidence type="ECO:0000256" key="3">
    <source>
        <dbReference type="ARBA" id="ARBA00008939"/>
    </source>
</evidence>
<accession>A0A4P9ZMF7</accession>
<keyword evidence="9" id="KW-0472">Membrane</keyword>
<evidence type="ECO:0000256" key="8">
    <source>
        <dbReference type="ARBA" id="ARBA00023128"/>
    </source>
</evidence>
<feature type="domain" description="Ribosomal protein/NADH dehydrogenase" evidence="10">
    <location>
        <begin position="20"/>
        <end position="93"/>
    </location>
</feature>
<dbReference type="PANTHER" id="PTHR12878:SF0">
    <property type="entry name" value="NADH DEHYDROGENASE [UBIQUINONE] 1 ALPHA SUBCOMPLEX SUBUNIT 2"/>
    <property type="match status" value="1"/>
</dbReference>
<keyword evidence="5" id="KW-0679">Respiratory chain</keyword>
<evidence type="ECO:0000256" key="6">
    <source>
        <dbReference type="ARBA" id="ARBA00022792"/>
    </source>
</evidence>
<evidence type="ECO:0000256" key="7">
    <source>
        <dbReference type="ARBA" id="ARBA00022982"/>
    </source>
</evidence>
<comment type="subcellular location">
    <subcellularLocation>
        <location evidence="2">Mitochondrion inner membrane</location>
        <topology evidence="2">Peripheral membrane protein</topology>
        <orientation evidence="2">Matrix side</orientation>
    </subcellularLocation>
</comment>
<dbReference type="PIRSF" id="PIRSF005822">
    <property type="entry name" value="NDUA2"/>
    <property type="match status" value="1"/>
</dbReference>
<dbReference type="AlphaFoldDB" id="A0A4P9ZMF7"/>
<gene>
    <name evidence="11" type="ORF">BJ085DRAFT_39107</name>
</gene>
<dbReference type="InterPro" id="IPR036249">
    <property type="entry name" value="Thioredoxin-like_sf"/>
</dbReference>
<evidence type="ECO:0000256" key="9">
    <source>
        <dbReference type="ARBA" id="ARBA00023136"/>
    </source>
</evidence>
<evidence type="ECO:0000313" key="11">
    <source>
        <dbReference type="EMBL" id="RKP34554.1"/>
    </source>
</evidence>
<dbReference type="EMBL" id="ML003156">
    <property type="protein sequence ID" value="RKP34554.1"/>
    <property type="molecule type" value="Genomic_DNA"/>
</dbReference>
<evidence type="ECO:0000256" key="1">
    <source>
        <dbReference type="ARBA" id="ARBA00003195"/>
    </source>
</evidence>
<dbReference type="SUPFAM" id="SSF52833">
    <property type="entry name" value="Thioredoxin-like"/>
    <property type="match status" value="1"/>
</dbReference>
<keyword evidence="6" id="KW-0999">Mitochondrion inner membrane</keyword>
<keyword evidence="12" id="KW-1185">Reference proteome</keyword>
<keyword evidence="4" id="KW-0813">Transport</keyword>
<dbReference type="InterPro" id="IPR016464">
    <property type="entry name" value="NADH_Ub_cplx-1_asu_su-2"/>
</dbReference>
<name>A0A4P9ZMF7_9FUNG</name>
<dbReference type="STRING" id="215637.A0A4P9ZMF7"/>
<dbReference type="GO" id="GO:0005743">
    <property type="term" value="C:mitochondrial inner membrane"/>
    <property type="evidence" value="ECO:0007669"/>
    <property type="project" value="UniProtKB-SubCell"/>
</dbReference>
<sequence length="103" mass="11622">MSWKAPITKNLKELRIHLCQNSPRSQGVRDFITKNYPALKKSNPGLPVLIREAEGVEARIYARYNFAQESRAIVDNMNETQVSQQLDQLIKAADAPAQGRISN</sequence>
<dbReference type="SMART" id="SM00916">
    <property type="entry name" value="L51_S25_CI-B8"/>
    <property type="match status" value="1"/>
</dbReference>
<dbReference type="PANTHER" id="PTHR12878">
    <property type="entry name" value="NADH-UBIQUINONE OXIDOREDUCTASE B8 SUBUNIT"/>
    <property type="match status" value="1"/>
</dbReference>
<organism evidence="11 12">
    <name type="scientific">Dimargaris cristalligena</name>
    <dbReference type="NCBI Taxonomy" id="215637"/>
    <lineage>
        <taxon>Eukaryota</taxon>
        <taxon>Fungi</taxon>
        <taxon>Fungi incertae sedis</taxon>
        <taxon>Zoopagomycota</taxon>
        <taxon>Kickxellomycotina</taxon>
        <taxon>Dimargaritomycetes</taxon>
        <taxon>Dimargaritales</taxon>
        <taxon>Dimargaritaceae</taxon>
        <taxon>Dimargaris</taxon>
    </lineage>
</organism>
<evidence type="ECO:0000313" key="12">
    <source>
        <dbReference type="Proteomes" id="UP000268162"/>
    </source>
</evidence>
<comment type="similarity">
    <text evidence="3">Belongs to the complex I NDUFA2 subunit family.</text>
</comment>
<proteinExistence type="inferred from homology"/>
<comment type="function">
    <text evidence="1">Accessory subunit of the mitochondrial membrane respiratory chain NADH dehydrogenase (Complex I), that is believed not to be involved in catalysis. Complex I functions in the transfer of electrons from NADH to the respiratory chain. The immediate electron acceptor for the enzyme is believed to be ubiquinone.</text>
</comment>
<evidence type="ECO:0000256" key="4">
    <source>
        <dbReference type="ARBA" id="ARBA00022448"/>
    </source>
</evidence>